<dbReference type="AlphaFoldDB" id="A0A1F5X376"/>
<evidence type="ECO:0000313" key="2">
    <source>
        <dbReference type="EMBL" id="OGF82342.1"/>
    </source>
</evidence>
<feature type="transmembrane region" description="Helical" evidence="1">
    <location>
        <begin position="14"/>
        <end position="37"/>
    </location>
</feature>
<reference evidence="2 3" key="1">
    <citation type="journal article" date="2016" name="Nat. Commun.">
        <title>Thousands of microbial genomes shed light on interconnected biogeochemical processes in an aquifer system.</title>
        <authorList>
            <person name="Anantharaman K."/>
            <person name="Brown C.T."/>
            <person name="Hug L.A."/>
            <person name="Sharon I."/>
            <person name="Castelle C.J."/>
            <person name="Probst A.J."/>
            <person name="Thomas B.C."/>
            <person name="Singh A."/>
            <person name="Wilkins M.J."/>
            <person name="Karaoz U."/>
            <person name="Brodie E.L."/>
            <person name="Williams K.H."/>
            <person name="Hubbard S.S."/>
            <person name="Banfield J.F."/>
        </authorList>
    </citation>
    <scope>NUCLEOTIDE SEQUENCE [LARGE SCALE GENOMIC DNA]</scope>
</reference>
<proteinExistence type="predicted"/>
<keyword evidence="1" id="KW-1133">Transmembrane helix</keyword>
<evidence type="ECO:0000313" key="3">
    <source>
        <dbReference type="Proteomes" id="UP000178684"/>
    </source>
</evidence>
<dbReference type="Proteomes" id="UP000178684">
    <property type="component" value="Unassembled WGS sequence"/>
</dbReference>
<accession>A0A1F5X376</accession>
<name>A0A1F5X376_9BACT</name>
<dbReference type="EMBL" id="MFIE01000022">
    <property type="protein sequence ID" value="OGF82342.1"/>
    <property type="molecule type" value="Genomic_DNA"/>
</dbReference>
<organism evidence="2 3">
    <name type="scientific">Candidatus Giovannonibacteria bacterium RIFCSPLOWO2_01_FULL_46_13</name>
    <dbReference type="NCBI Taxonomy" id="1798352"/>
    <lineage>
        <taxon>Bacteria</taxon>
        <taxon>Candidatus Giovannoniibacteriota</taxon>
    </lineage>
</organism>
<gene>
    <name evidence="2" type="ORF">A3B18_00095</name>
</gene>
<protein>
    <submittedName>
        <fullName evidence="2">Uncharacterized protein</fullName>
    </submittedName>
</protein>
<sequence>MYYNLIMKSFKRNLILILILILGIGLGFYGNTILNYLKDFGKQEDKKEEVATPTPASSERKFPAGFSKEGLKEKELDVNNDGRGELLLTSLAASGPQAVLVDPKDSSKALSDVFKFPQAGFAAEFIFKSGETPEVTQAIDLNADGVDELIFDLKDYGAYTSSYGVVSFSNKKLNWIAIESKGGSARPAVFRDGASVRHAEVFLVEEGAKRAIADISGGGDNQGNWTWEVEAYSWTDGKYKFDSALSAQILSEQPKKIIDGQPVF</sequence>
<evidence type="ECO:0000256" key="1">
    <source>
        <dbReference type="SAM" id="Phobius"/>
    </source>
</evidence>
<comment type="caution">
    <text evidence="2">The sequence shown here is derived from an EMBL/GenBank/DDBJ whole genome shotgun (WGS) entry which is preliminary data.</text>
</comment>
<keyword evidence="1" id="KW-0812">Transmembrane</keyword>
<keyword evidence="1" id="KW-0472">Membrane</keyword>